<organism evidence="2 3">
    <name type="scientific">Paralvinella palmiformis</name>
    <dbReference type="NCBI Taxonomy" id="53620"/>
    <lineage>
        <taxon>Eukaryota</taxon>
        <taxon>Metazoa</taxon>
        <taxon>Spiralia</taxon>
        <taxon>Lophotrochozoa</taxon>
        <taxon>Annelida</taxon>
        <taxon>Polychaeta</taxon>
        <taxon>Sedentaria</taxon>
        <taxon>Canalipalpata</taxon>
        <taxon>Terebellida</taxon>
        <taxon>Terebelliformia</taxon>
        <taxon>Alvinellidae</taxon>
        <taxon>Paralvinella</taxon>
    </lineage>
</organism>
<feature type="region of interest" description="Disordered" evidence="1">
    <location>
        <begin position="294"/>
        <end position="319"/>
    </location>
</feature>
<feature type="compositionally biased region" description="Basic and acidic residues" evidence="1">
    <location>
        <begin position="744"/>
        <end position="755"/>
    </location>
</feature>
<dbReference type="Proteomes" id="UP001208570">
    <property type="component" value="Unassembled WGS sequence"/>
</dbReference>
<evidence type="ECO:0000256" key="1">
    <source>
        <dbReference type="SAM" id="MobiDB-lite"/>
    </source>
</evidence>
<feature type="region of interest" description="Disordered" evidence="1">
    <location>
        <begin position="723"/>
        <end position="810"/>
    </location>
</feature>
<keyword evidence="3" id="KW-1185">Reference proteome</keyword>
<gene>
    <name evidence="2" type="ORF">LSH36_367g07013</name>
</gene>
<reference evidence="2" key="1">
    <citation type="journal article" date="2023" name="Mol. Biol. Evol.">
        <title>Third-Generation Sequencing Reveals the Adaptive Role of the Epigenome in Three Deep-Sea Polychaetes.</title>
        <authorList>
            <person name="Perez M."/>
            <person name="Aroh O."/>
            <person name="Sun Y."/>
            <person name="Lan Y."/>
            <person name="Juniper S.K."/>
            <person name="Young C.R."/>
            <person name="Angers B."/>
            <person name="Qian P.Y."/>
        </authorList>
    </citation>
    <scope>NUCLEOTIDE SEQUENCE</scope>
    <source>
        <strain evidence="2">P08H-3</strain>
    </source>
</reference>
<feature type="region of interest" description="Disordered" evidence="1">
    <location>
        <begin position="476"/>
        <end position="513"/>
    </location>
</feature>
<name>A0AAD9JEV6_9ANNE</name>
<feature type="compositionally biased region" description="Polar residues" evidence="1">
    <location>
        <begin position="757"/>
        <end position="768"/>
    </location>
</feature>
<accession>A0AAD9JEV6</accession>
<sequence>MELNATMNITPEKVKGLLSSFIYTSVEETTDPDVERNQSISHWTSSEFKQWSPTSDITGWRRTRPRDRAAFFDRVNTYNAECCQRLLSSLKSGHKSLCPWINYPSPESFLYLSMGGHENIKKARVTVEELETLGQLLPIISRQAWAEMDLSEKDLNTLVQLLIKDLDNPQTSDLQKDFTDDLPLSFPGDSTLTSDQTKVLLTVCGWNVSCHSTHTRHLLEEERKVLDSETDNRPAVGDVVIEKVVFGEFNGDEKLSSDNNIKQPSSGLETDEDVKNIVSDLLDHVISCCASKVDHQEGDNKGSTSQTSPAEGESALGCGDLLQGQTSTEMLEGSESVERQNSKCEIPDIDVVCTRDNPENIISEVIGDIIRKCCDIYEPGSIKQSTKPCIKNYDDCELKSPGEDLQETSFICDSLIMDEGPEALLVENSIVMPVSPQTDEDLILARDGVDCVGTVRVVNHPAEQCLESNEISDEFHSDDGIVGSLDAEQSAGSDDDKVADGAPTSDSEKTDSCTVVPSLAPCVLFSSDAEYSNETDIREMSQSKDVVLPEMDTDSTSDVGQTLCTSEDREDDLAVDTPLNRITEVSDQCEREKMIGCDHVTDSVSVESAVDITSPNSVTIEDSFEAPVFKTTLSYDPGHEDVDERHSVQETISQVTVEFMEISDVQTTVTEMNTDVYLADRCSGDDQITNEREQDIQNDLRNYTPESQVPRQETSDCLIGVVTSVEGSSGRKEETYSSPSLSSETRHKMMMEGAKDSSLTIQPTSGASPQPICESHKRRLSGDERTESANDSNQNDIGQRRKKKKSKIPMKESISDIHYILQKLTSPVLNTQQI</sequence>
<comment type="caution">
    <text evidence="2">The sequence shown here is derived from an EMBL/GenBank/DDBJ whole genome shotgun (WGS) entry which is preliminary data.</text>
</comment>
<protein>
    <submittedName>
        <fullName evidence="2">Uncharacterized protein</fullName>
    </submittedName>
</protein>
<evidence type="ECO:0000313" key="2">
    <source>
        <dbReference type="EMBL" id="KAK2151341.1"/>
    </source>
</evidence>
<dbReference type="EMBL" id="JAODUP010000367">
    <property type="protein sequence ID" value="KAK2151341.1"/>
    <property type="molecule type" value="Genomic_DNA"/>
</dbReference>
<dbReference type="AlphaFoldDB" id="A0AAD9JEV6"/>
<proteinExistence type="predicted"/>
<evidence type="ECO:0000313" key="3">
    <source>
        <dbReference type="Proteomes" id="UP001208570"/>
    </source>
</evidence>